<evidence type="ECO:0000313" key="1">
    <source>
        <dbReference type="EMBL" id="UOR12140.1"/>
    </source>
</evidence>
<dbReference type="EMBL" id="CP095075">
    <property type="protein sequence ID" value="UOR12140.1"/>
    <property type="molecule type" value="Genomic_DNA"/>
</dbReference>
<dbReference type="RefSeq" id="WP_245032720.1">
    <property type="nucleotide sequence ID" value="NZ_CP095075.1"/>
</dbReference>
<evidence type="ECO:0000313" key="2">
    <source>
        <dbReference type="Proteomes" id="UP000830326"/>
    </source>
</evidence>
<proteinExistence type="predicted"/>
<sequence length="67" mass="7583">MDRVTLHEQVISLKGKIFSGQLKFKCRDDYILQQLDKVKEEDDGLIDVSTVSSSLIILLDATKDESL</sequence>
<keyword evidence="2" id="KW-1185">Reference proteome</keyword>
<reference evidence="1" key="1">
    <citation type="submission" date="2022-04" db="EMBL/GenBank/DDBJ databases">
        <title>Halobacillus sp. isolated from saltern.</title>
        <authorList>
            <person name="Won M."/>
            <person name="Lee C.-M."/>
            <person name="Woen H.-Y."/>
            <person name="Kwon S.-W."/>
        </authorList>
    </citation>
    <scope>NUCLEOTIDE SEQUENCE</scope>
    <source>
        <strain evidence="1">SSHM10-5</strain>
    </source>
</reference>
<name>A0ABY4HFD3_9BACI</name>
<dbReference type="Proteomes" id="UP000830326">
    <property type="component" value="Chromosome"/>
</dbReference>
<accession>A0ABY4HFD3</accession>
<protein>
    <submittedName>
        <fullName evidence="1">Uncharacterized protein</fullName>
    </submittedName>
</protein>
<organism evidence="1 2">
    <name type="scientific">Halobacillus amylolyticus</name>
    <dbReference type="NCBI Taxonomy" id="2932259"/>
    <lineage>
        <taxon>Bacteria</taxon>
        <taxon>Bacillati</taxon>
        <taxon>Bacillota</taxon>
        <taxon>Bacilli</taxon>
        <taxon>Bacillales</taxon>
        <taxon>Bacillaceae</taxon>
        <taxon>Halobacillus</taxon>
    </lineage>
</organism>
<gene>
    <name evidence="1" type="ORF">MUO15_00945</name>
</gene>